<dbReference type="Proteomes" id="UP001295423">
    <property type="component" value="Unassembled WGS sequence"/>
</dbReference>
<dbReference type="Gene3D" id="3.30.420.10">
    <property type="entry name" value="Ribonuclease H-like superfamily/Ribonuclease H"/>
    <property type="match status" value="1"/>
</dbReference>
<dbReference type="EMBL" id="CAKOGP040000019">
    <property type="protein sequence ID" value="CAJ1927558.1"/>
    <property type="molecule type" value="Genomic_DNA"/>
</dbReference>
<proteinExistence type="predicted"/>
<sequence length="798" mass="89869">MMDATTIPVSPSFFATIAAALRIDATNVEHSMDSRSELDSHANMIVVGSNCFVLSDTGRTASVNPYNPEYAAKSIPIVDAALLYEDQVTGQEYILVIRNALHVPSMTHNLIPPFILREKGIQVNDTPKIHLADPSSDDHAIKFDEHLRIPMKLHGTFSYFVTRKPTVEQLNDADPNHVYMMTPEEFDPHKSSYAQTEDHLVNYDGEVADARNRSKLLISDIEDDPTMTVCAMSTMRLEEQTLVDESVLEEDDADEGLLGQPFNVDLASISSILCERTLSHRLSTRREVSSMMTSLGSTHAHEDDTDFLFEDMNSELDFEEMLSGDDLFTKIAAMADRKQVDLDEVMASATYAKPSKGVQAAHLAKIWKLDLPTAERTLQATTQKRRHTDNPKMARNYGTNDRMLRYKRINQYFFMDTFFAAKNGGRSTRGNTCCQLFVTDKGYVYVVPMRSKKDVLSAVKQFAKEVGAPDAIICDAAGEQTSKELREFMHSIGTTLRVLEQGTPWSNRAELYVGLIKAAVRRDMRTSNCPLVLWDYCLERRATINNLTAKNLFQLHGKVPEETITGQAGDISNVAQFDYYEWCYAMDNEAGFPSNKEVLGRCLGPATGEGNKMCQWVLKPNGKVVSRRTVRPLTSGELHSDMELKKRDAFDKLIEARFGNTLGRQRKNVPLPEEEEEDEWATYQDDDEFSKPIPDNEDYVDIHGRLINQQPVYDLLLNAEIKMHTDGERISIGKVKQRVTTPEGKQMGTYDPNPALNTIMYEVEFDDGTVRDYGATTIAENLLTQVDDDGYSNTMFKA</sequence>
<gene>
    <name evidence="1" type="ORF">CYCCA115_LOCUS1322</name>
</gene>
<evidence type="ECO:0008006" key="3">
    <source>
        <dbReference type="Google" id="ProtNLM"/>
    </source>
</evidence>
<reference evidence="1" key="1">
    <citation type="submission" date="2023-08" db="EMBL/GenBank/DDBJ databases">
        <authorList>
            <person name="Audoor S."/>
            <person name="Bilcke G."/>
        </authorList>
    </citation>
    <scope>NUCLEOTIDE SEQUENCE</scope>
</reference>
<keyword evidence="2" id="KW-1185">Reference proteome</keyword>
<name>A0AAD2FG63_9STRA</name>
<dbReference type="GO" id="GO:0003676">
    <property type="term" value="F:nucleic acid binding"/>
    <property type="evidence" value="ECO:0007669"/>
    <property type="project" value="InterPro"/>
</dbReference>
<dbReference type="InterPro" id="IPR036397">
    <property type="entry name" value="RNaseH_sf"/>
</dbReference>
<dbReference type="InterPro" id="IPR012337">
    <property type="entry name" value="RNaseH-like_sf"/>
</dbReference>
<dbReference type="SUPFAM" id="SSF53098">
    <property type="entry name" value="Ribonuclease H-like"/>
    <property type="match status" value="1"/>
</dbReference>
<protein>
    <recommendedName>
        <fullName evidence="3">Integrase catalytic domain-containing protein</fullName>
    </recommendedName>
</protein>
<accession>A0AAD2FG63</accession>
<comment type="caution">
    <text evidence="1">The sequence shown here is derived from an EMBL/GenBank/DDBJ whole genome shotgun (WGS) entry which is preliminary data.</text>
</comment>
<organism evidence="1 2">
    <name type="scientific">Cylindrotheca closterium</name>
    <dbReference type="NCBI Taxonomy" id="2856"/>
    <lineage>
        <taxon>Eukaryota</taxon>
        <taxon>Sar</taxon>
        <taxon>Stramenopiles</taxon>
        <taxon>Ochrophyta</taxon>
        <taxon>Bacillariophyta</taxon>
        <taxon>Bacillariophyceae</taxon>
        <taxon>Bacillariophycidae</taxon>
        <taxon>Bacillariales</taxon>
        <taxon>Bacillariaceae</taxon>
        <taxon>Cylindrotheca</taxon>
    </lineage>
</organism>
<feature type="non-terminal residue" evidence="1">
    <location>
        <position position="798"/>
    </location>
</feature>
<dbReference type="AlphaFoldDB" id="A0AAD2FG63"/>
<evidence type="ECO:0000313" key="2">
    <source>
        <dbReference type="Proteomes" id="UP001295423"/>
    </source>
</evidence>
<evidence type="ECO:0000313" key="1">
    <source>
        <dbReference type="EMBL" id="CAJ1927558.1"/>
    </source>
</evidence>